<evidence type="ECO:0000259" key="1">
    <source>
        <dbReference type="PROSITE" id="PS51186"/>
    </source>
</evidence>
<dbReference type="GO" id="GO:0016747">
    <property type="term" value="F:acyltransferase activity, transferring groups other than amino-acyl groups"/>
    <property type="evidence" value="ECO:0007669"/>
    <property type="project" value="InterPro"/>
</dbReference>
<feature type="domain" description="N-acetyltransferase" evidence="1">
    <location>
        <begin position="89"/>
        <end position="244"/>
    </location>
</feature>
<accession>A0A222P3N0</accession>
<reference evidence="3" key="1">
    <citation type="submission" date="2016-07" db="EMBL/GenBank/DDBJ databases">
        <authorList>
            <person name="Florea S."/>
            <person name="Webb J.S."/>
            <person name="Jaromczyk J."/>
            <person name="Schardl C.L."/>
        </authorList>
    </citation>
    <scope>NUCLEOTIDE SEQUENCE [LARGE SCALE GENOMIC DNA]</scope>
    <source>
        <strain evidence="3">CDC-D5610</strain>
    </source>
</reference>
<dbReference type="Gene3D" id="3.40.630.30">
    <property type="match status" value="1"/>
</dbReference>
<name>A0A222P3N0_9GAMM</name>
<dbReference type="AlphaFoldDB" id="A0A222P3N0"/>
<evidence type="ECO:0000313" key="3">
    <source>
        <dbReference type="Proteomes" id="UP000201728"/>
    </source>
</evidence>
<protein>
    <submittedName>
        <fullName evidence="2">TDP-fucosamine acetyltransferase</fullName>
    </submittedName>
</protein>
<dbReference type="InterPro" id="IPR016181">
    <property type="entry name" value="Acyl_CoA_acyltransferase"/>
</dbReference>
<dbReference type="EMBL" id="CP016397">
    <property type="protein sequence ID" value="ASQ46456.1"/>
    <property type="molecule type" value="Genomic_DNA"/>
</dbReference>
<dbReference type="InterPro" id="IPR000182">
    <property type="entry name" value="GNAT_dom"/>
</dbReference>
<dbReference type="KEGG" id="lcd:clem_09530"/>
<dbReference type="PROSITE" id="PS51186">
    <property type="entry name" value="GNAT"/>
    <property type="match status" value="1"/>
</dbReference>
<keyword evidence="3" id="KW-1185">Reference proteome</keyword>
<sequence>MSKFLSEIDKKRFGFNIAKINEWDTSPAKLIQQLRNDNIKLVISRLPTENVTLINELESLGFQLKDTQLTYRFDLSRIFFDSVEIPDKLEMREIVEADLPLAAKLAKNSFKGYGHYANNKQLDQSKIEEIYEDWVVNSFNNPDFADKFLVIASGEDIAGFLTFKLINQNGKKYAKGGIGAVSEVYRNQGIFKLLNKGGLLWGKTLGLDWIEHNALSTNYSVGRVFTSLGFYNAASYVTLHCWLE</sequence>
<proteinExistence type="predicted"/>
<keyword evidence="2" id="KW-0808">Transferase</keyword>
<evidence type="ECO:0000313" key="2">
    <source>
        <dbReference type="EMBL" id="ASQ46456.1"/>
    </source>
</evidence>
<organism evidence="2 3">
    <name type="scientific">Legionella clemsonensis</name>
    <dbReference type="NCBI Taxonomy" id="1867846"/>
    <lineage>
        <taxon>Bacteria</taxon>
        <taxon>Pseudomonadati</taxon>
        <taxon>Pseudomonadota</taxon>
        <taxon>Gammaproteobacteria</taxon>
        <taxon>Legionellales</taxon>
        <taxon>Legionellaceae</taxon>
        <taxon>Legionella</taxon>
    </lineage>
</organism>
<dbReference type="Proteomes" id="UP000201728">
    <property type="component" value="Chromosome"/>
</dbReference>
<dbReference type="OrthoDB" id="5651118at2"/>
<dbReference type="SUPFAM" id="SSF55729">
    <property type="entry name" value="Acyl-CoA N-acyltransferases (Nat)"/>
    <property type="match status" value="1"/>
</dbReference>
<gene>
    <name evidence="2" type="ORF">clem_09530</name>
</gene>